<keyword evidence="2" id="KW-1185">Reference proteome</keyword>
<gene>
    <name evidence="1" type="ORF">E1I69_19545</name>
</gene>
<dbReference type="Proteomes" id="UP000306477">
    <property type="component" value="Unassembled WGS sequence"/>
</dbReference>
<accession>A0A4S3PLA5</accession>
<dbReference type="PANTHER" id="PTHR34817:SF2">
    <property type="entry name" value="NUCLEOTIDYLTRANSFERASE"/>
    <property type="match status" value="1"/>
</dbReference>
<evidence type="ECO:0000313" key="2">
    <source>
        <dbReference type="Proteomes" id="UP000306477"/>
    </source>
</evidence>
<dbReference type="RefSeq" id="WP_136381250.1">
    <property type="nucleotide sequence ID" value="NZ_SLUB01000051.1"/>
</dbReference>
<proteinExistence type="predicted"/>
<organism evidence="1 2">
    <name type="scientific">Bacillus timonensis</name>
    <dbReference type="NCBI Taxonomy" id="1033734"/>
    <lineage>
        <taxon>Bacteria</taxon>
        <taxon>Bacillati</taxon>
        <taxon>Bacillota</taxon>
        <taxon>Bacilli</taxon>
        <taxon>Bacillales</taxon>
        <taxon>Bacillaceae</taxon>
        <taxon>Bacillus</taxon>
    </lineage>
</organism>
<reference evidence="1 2" key="1">
    <citation type="journal article" date="2019" name="Indoor Air">
        <title>Impacts of indoor surface finishes on bacterial viability.</title>
        <authorList>
            <person name="Hu J."/>
            <person name="Maamar S.B."/>
            <person name="Glawe A.J."/>
            <person name="Gottel N."/>
            <person name="Gilbert J.A."/>
            <person name="Hartmann E.M."/>
        </authorList>
    </citation>
    <scope>NUCLEOTIDE SEQUENCE [LARGE SCALE GENOMIC DNA]</scope>
    <source>
        <strain evidence="1 2">AF060A6</strain>
    </source>
</reference>
<dbReference type="EMBL" id="SLUB01000051">
    <property type="protein sequence ID" value="THE10260.1"/>
    <property type="molecule type" value="Genomic_DNA"/>
</dbReference>
<dbReference type="AlphaFoldDB" id="A0A4S3PLA5"/>
<sequence>MKEHIIEVLNQIETEYAIKILYACEAGSRTWGISSEDSDYDVRFIYIHKTDWYLSIDQKRDVLEIPKHDKVNISLNPLVDMSGWELTKALRLFRKSNPGLLEWLHSTIIYSQTNSFVDKMQQLEPQIFSPNACIYHYVKMAKGNFKAIQEKEPNIKTYMNVIRPLLMAKYIQKYNRMGNLEMNSLIKELLPNDALKTNIENMMKLKSIGENLKEHNFIIDTFINEQFSNLKQDISKPKRNISDHTPQLNQLFRETLTKAWDDN</sequence>
<dbReference type="Pfam" id="PF10127">
    <property type="entry name" value="RlaP"/>
    <property type="match status" value="1"/>
</dbReference>
<evidence type="ECO:0000313" key="1">
    <source>
        <dbReference type="EMBL" id="THE10260.1"/>
    </source>
</evidence>
<name>A0A4S3PLA5_9BACI</name>
<dbReference type="InterPro" id="IPR018775">
    <property type="entry name" value="RlaP"/>
</dbReference>
<comment type="caution">
    <text evidence="1">The sequence shown here is derived from an EMBL/GenBank/DDBJ whole genome shotgun (WGS) entry which is preliminary data.</text>
</comment>
<dbReference type="PANTHER" id="PTHR34817">
    <property type="entry name" value="NUCLEOTIDYLTRANSFERASE"/>
    <property type="match status" value="1"/>
</dbReference>
<dbReference type="OrthoDB" id="9796845at2"/>
<dbReference type="GO" id="GO:0016740">
    <property type="term" value="F:transferase activity"/>
    <property type="evidence" value="ECO:0007669"/>
    <property type="project" value="UniProtKB-KW"/>
</dbReference>
<protein>
    <submittedName>
        <fullName evidence="1">Nucleotidyltransferase domain-containing protein</fullName>
    </submittedName>
</protein>
<keyword evidence="1" id="KW-0808">Transferase</keyword>